<keyword evidence="4" id="KW-0804">Transcription</keyword>
<dbReference type="SUPFAM" id="SSF53850">
    <property type="entry name" value="Periplasmic binding protein-like II"/>
    <property type="match status" value="1"/>
</dbReference>
<dbReference type="PROSITE" id="PS50931">
    <property type="entry name" value="HTH_LYSR"/>
    <property type="match status" value="1"/>
</dbReference>
<reference evidence="6 7" key="1">
    <citation type="submission" date="2020-08" db="EMBL/GenBank/DDBJ databases">
        <title>Genomic Encyclopedia of Type Strains, Phase IV (KMG-IV): sequencing the most valuable type-strain genomes for metagenomic binning, comparative biology and taxonomic classification.</title>
        <authorList>
            <person name="Goeker M."/>
        </authorList>
    </citation>
    <scope>NUCLEOTIDE SEQUENCE [LARGE SCALE GENOMIC DNA]</scope>
    <source>
        <strain evidence="6 7">DSM 25966</strain>
    </source>
</reference>
<dbReference type="GO" id="GO:0003700">
    <property type="term" value="F:DNA-binding transcription factor activity"/>
    <property type="evidence" value="ECO:0007669"/>
    <property type="project" value="InterPro"/>
</dbReference>
<dbReference type="Pfam" id="PF00126">
    <property type="entry name" value="HTH_1"/>
    <property type="match status" value="1"/>
</dbReference>
<dbReference type="Gene3D" id="3.40.190.290">
    <property type="match status" value="1"/>
</dbReference>
<name>A0A840ASZ0_9HYPH</name>
<keyword evidence="7" id="KW-1185">Reference proteome</keyword>
<dbReference type="InterPro" id="IPR000847">
    <property type="entry name" value="LysR_HTH_N"/>
</dbReference>
<keyword evidence="3 6" id="KW-0238">DNA-binding</keyword>
<comment type="similarity">
    <text evidence="1">Belongs to the LysR transcriptional regulatory family.</text>
</comment>
<dbReference type="Gene3D" id="1.10.10.10">
    <property type="entry name" value="Winged helix-like DNA-binding domain superfamily/Winged helix DNA-binding domain"/>
    <property type="match status" value="1"/>
</dbReference>
<evidence type="ECO:0000256" key="3">
    <source>
        <dbReference type="ARBA" id="ARBA00023125"/>
    </source>
</evidence>
<feature type="domain" description="HTH lysR-type" evidence="5">
    <location>
        <begin position="1"/>
        <end position="61"/>
    </location>
</feature>
<protein>
    <submittedName>
        <fullName evidence="6">DNA-binding transcriptional LysR family regulator</fullName>
    </submittedName>
</protein>
<dbReference type="RefSeq" id="WP_183399523.1">
    <property type="nucleotide sequence ID" value="NZ_JACIDS010000003.1"/>
</dbReference>
<dbReference type="EMBL" id="JACIDS010000003">
    <property type="protein sequence ID" value="MBB3931921.1"/>
    <property type="molecule type" value="Genomic_DNA"/>
</dbReference>
<evidence type="ECO:0000256" key="4">
    <source>
        <dbReference type="ARBA" id="ARBA00023163"/>
    </source>
</evidence>
<dbReference type="InterPro" id="IPR036388">
    <property type="entry name" value="WH-like_DNA-bd_sf"/>
</dbReference>
<gene>
    <name evidence="6" type="ORF">GGR25_002971</name>
</gene>
<evidence type="ECO:0000313" key="6">
    <source>
        <dbReference type="EMBL" id="MBB3931921.1"/>
    </source>
</evidence>
<evidence type="ECO:0000313" key="7">
    <source>
        <dbReference type="Proteomes" id="UP000553963"/>
    </source>
</evidence>
<proteinExistence type="inferred from homology"/>
<dbReference type="GO" id="GO:0006351">
    <property type="term" value="P:DNA-templated transcription"/>
    <property type="evidence" value="ECO:0007669"/>
    <property type="project" value="TreeGrafter"/>
</dbReference>
<organism evidence="6 7">
    <name type="scientific">Kaistia hirudinis</name>
    <dbReference type="NCBI Taxonomy" id="1293440"/>
    <lineage>
        <taxon>Bacteria</taxon>
        <taxon>Pseudomonadati</taxon>
        <taxon>Pseudomonadota</taxon>
        <taxon>Alphaproteobacteria</taxon>
        <taxon>Hyphomicrobiales</taxon>
        <taxon>Kaistiaceae</taxon>
        <taxon>Kaistia</taxon>
    </lineage>
</organism>
<dbReference type="InterPro" id="IPR058163">
    <property type="entry name" value="LysR-type_TF_proteobact-type"/>
</dbReference>
<dbReference type="FunFam" id="1.10.10.10:FF:000001">
    <property type="entry name" value="LysR family transcriptional regulator"/>
    <property type="match status" value="1"/>
</dbReference>
<dbReference type="PRINTS" id="PR00039">
    <property type="entry name" value="HTHLYSR"/>
</dbReference>
<evidence type="ECO:0000256" key="2">
    <source>
        <dbReference type="ARBA" id="ARBA00023015"/>
    </source>
</evidence>
<accession>A0A840ASZ0</accession>
<dbReference type="AlphaFoldDB" id="A0A840ASZ0"/>
<dbReference type="InterPro" id="IPR036390">
    <property type="entry name" value="WH_DNA-bd_sf"/>
</dbReference>
<dbReference type="PANTHER" id="PTHR30537:SF1">
    <property type="entry name" value="HTH-TYPE TRANSCRIPTIONAL REGULATOR PGRR"/>
    <property type="match status" value="1"/>
</dbReference>
<dbReference type="Pfam" id="PF03466">
    <property type="entry name" value="LysR_substrate"/>
    <property type="match status" value="1"/>
</dbReference>
<keyword evidence="2" id="KW-0805">Transcription regulation</keyword>
<comment type="caution">
    <text evidence="6">The sequence shown here is derived from an EMBL/GenBank/DDBJ whole genome shotgun (WGS) entry which is preliminary data.</text>
</comment>
<dbReference type="InterPro" id="IPR005119">
    <property type="entry name" value="LysR_subst-bd"/>
</dbReference>
<dbReference type="CDD" id="cd08474">
    <property type="entry name" value="PBP2_CrgA_like_5"/>
    <property type="match status" value="1"/>
</dbReference>
<dbReference type="Proteomes" id="UP000553963">
    <property type="component" value="Unassembled WGS sequence"/>
</dbReference>
<dbReference type="PANTHER" id="PTHR30537">
    <property type="entry name" value="HTH-TYPE TRANSCRIPTIONAL REGULATOR"/>
    <property type="match status" value="1"/>
</dbReference>
<evidence type="ECO:0000256" key="1">
    <source>
        <dbReference type="ARBA" id="ARBA00009437"/>
    </source>
</evidence>
<dbReference type="GO" id="GO:0043565">
    <property type="term" value="F:sequence-specific DNA binding"/>
    <property type="evidence" value="ECO:0007669"/>
    <property type="project" value="TreeGrafter"/>
</dbReference>
<evidence type="ECO:0000259" key="5">
    <source>
        <dbReference type="PROSITE" id="PS50931"/>
    </source>
</evidence>
<sequence>MRGAAFSELVSFTAVARECSFRRAAVRLGVSPSALSHTIRQLEERLGVRLLNRTTRSVAPTEAGLALLARIEPAIAELEGAVSVVGAFQSRPSGRLRINLPRLAAELVLAPLLADFAEAYPEIRLELIVDDALTDVVAESFDAGIRQGERLHQDMVAVRLTPSIKMAVVGSPAYFARRSPPVTPADLGRHACINYCWTATGAVFRWPFEGPDGPFEIAVEGPLTLNDTGLLRDAALRGVGLAYLPEPSTARDVEEGRLVRLLESWSRSFSGFFLYHPGRRQTPPPLRALIDFLLARRGDGVLGPD</sequence>
<dbReference type="SUPFAM" id="SSF46785">
    <property type="entry name" value="Winged helix' DNA-binding domain"/>
    <property type="match status" value="1"/>
</dbReference>